<comment type="cofactor">
    <cofactor evidence="1">
        <name>FAD</name>
        <dbReference type="ChEBI" id="CHEBI:57692"/>
    </cofactor>
</comment>
<sequence>MEQGGGGGGVTAAWRTSVLAKHFQVHVGAASYATSPSAVLQRLTCISYEPPECNSEKPGFDTKQMRSLLDDHNIPDRDFIWDLMASSELFQSNRVGEKVFLSPDYNLSMEDQRESTLARVLFLLEKGVFKGWLTKQSHELELQKSAIFEAVETFDHALAVKLGIHFRLWGGAIQFCGTKQHHHKWLEITENFLVQGCFAMTELGHGSNVRGIETVTTYDPNTQEFIINTPCESAQKYWIGGAAKYATHSIVFSQLLIDGRNEGIHAFICQLRDDKGNVCPGLRIADCGHKIGLNGIDNGRIWFDKVHIPRENLLNSVADVTPDGHYQSMIKDPDQRFAAFMAPLTTGRVSIAVSAVNQAKIALATAIRYGLTRHAFALSLGQPEMILLDYPSHQHRLLPLLAKTYAMNFAALDLKKQYSAQTGADTKTIHVLSSGLKSMLTWHNLHTLQECREACGGQGIKSDNRIGQAKAEYDVQLTFEGDNNVLMQQVSKELHSYYSRTRRMGKPLKDLGLEHMNGSCPIIPSVLDRNMVRDKNIQLGLFQARERVLLELLSMKVQRISLEGLSITEALMANYQLVQDLGKAFSERIVLDSFLKVEDLQPAGSLKDVLGLLRKLYVLSTAEESPVFLRCGLLSPTQSQLVSEEVTALCAEIRPQALHLVNSFGIPQTLLGPIACDWVEYNSWANVQHKESSDSIPTQVHTHPHKLKLPTPIQAQVSCEATGSQSIEGF</sequence>
<dbReference type="Pfam" id="PF02770">
    <property type="entry name" value="Acyl-CoA_dh_M"/>
    <property type="match status" value="1"/>
</dbReference>
<dbReference type="PIRSF" id="PIRSF000168">
    <property type="entry name" value="Acyl-CoA_oxidase"/>
    <property type="match status" value="1"/>
</dbReference>
<reference evidence="10" key="1">
    <citation type="submission" date="2024-02" db="EMBL/GenBank/DDBJ databases">
        <authorList>
            <consortium name="ELIXIR-Norway"/>
            <consortium name="Elixir Norway"/>
        </authorList>
    </citation>
    <scope>NUCLEOTIDE SEQUENCE</scope>
</reference>
<protein>
    <recommendedName>
        <fullName evidence="6">Acyl-coenzyme A oxidase</fullName>
    </recommendedName>
</protein>
<feature type="domain" description="Acyl-CoA oxidase/dehydrogenase middle" evidence="8">
    <location>
        <begin position="197"/>
        <end position="306"/>
    </location>
</feature>
<dbReference type="InterPro" id="IPR012258">
    <property type="entry name" value="Acyl-CoA_oxidase"/>
</dbReference>
<evidence type="ECO:0000256" key="2">
    <source>
        <dbReference type="ARBA" id="ARBA00006288"/>
    </source>
</evidence>
<keyword evidence="3 6" id="KW-0285">Flavoprotein</keyword>
<evidence type="ECO:0000259" key="9">
    <source>
        <dbReference type="Pfam" id="PF22924"/>
    </source>
</evidence>
<dbReference type="Proteomes" id="UP001497512">
    <property type="component" value="Chromosome 3"/>
</dbReference>
<dbReference type="Gene3D" id="2.40.110.10">
    <property type="entry name" value="Butyryl-CoA Dehydrogenase, subunit A, domain 2"/>
    <property type="match status" value="1"/>
</dbReference>
<dbReference type="InterPro" id="IPR009100">
    <property type="entry name" value="AcylCoA_DH/oxidase_NM_dom_sf"/>
</dbReference>
<dbReference type="EMBL" id="OZ019895">
    <property type="protein sequence ID" value="CAK9219686.1"/>
    <property type="molecule type" value="Genomic_DNA"/>
</dbReference>
<evidence type="ECO:0000313" key="11">
    <source>
        <dbReference type="Proteomes" id="UP001497512"/>
    </source>
</evidence>
<dbReference type="SUPFAM" id="SSF56645">
    <property type="entry name" value="Acyl-CoA dehydrogenase NM domain-like"/>
    <property type="match status" value="1"/>
</dbReference>
<proteinExistence type="inferred from homology"/>
<keyword evidence="11" id="KW-1185">Reference proteome</keyword>
<comment type="similarity">
    <text evidence="2 6">Belongs to the acyl-CoA oxidase family.</text>
</comment>
<evidence type="ECO:0000313" key="10">
    <source>
        <dbReference type="EMBL" id="CAK9219686.1"/>
    </source>
</evidence>
<dbReference type="Pfam" id="PF22924">
    <property type="entry name" value="ACOX_C_alpha1"/>
    <property type="match status" value="1"/>
</dbReference>
<evidence type="ECO:0000259" key="7">
    <source>
        <dbReference type="Pfam" id="PF01756"/>
    </source>
</evidence>
<evidence type="ECO:0000256" key="5">
    <source>
        <dbReference type="ARBA" id="ARBA00023002"/>
    </source>
</evidence>
<dbReference type="InterPro" id="IPR055060">
    <property type="entry name" value="ACOX_C_alpha1"/>
</dbReference>
<organism evidence="10 11">
    <name type="scientific">Sphagnum troendelagicum</name>
    <dbReference type="NCBI Taxonomy" id="128251"/>
    <lineage>
        <taxon>Eukaryota</taxon>
        <taxon>Viridiplantae</taxon>
        <taxon>Streptophyta</taxon>
        <taxon>Embryophyta</taxon>
        <taxon>Bryophyta</taxon>
        <taxon>Sphagnophytina</taxon>
        <taxon>Sphagnopsida</taxon>
        <taxon>Sphagnales</taxon>
        <taxon>Sphagnaceae</taxon>
        <taxon>Sphagnum</taxon>
    </lineage>
</organism>
<evidence type="ECO:0000256" key="4">
    <source>
        <dbReference type="ARBA" id="ARBA00022827"/>
    </source>
</evidence>
<accession>A0ABP0UE46</accession>
<feature type="domain" description="Acyl-CoA oxidase C-alpha1" evidence="9">
    <location>
        <begin position="344"/>
        <end position="494"/>
    </location>
</feature>
<feature type="domain" description="Acyl-CoA oxidase C-terminal" evidence="7">
    <location>
        <begin position="539"/>
        <end position="671"/>
    </location>
</feature>
<keyword evidence="4 6" id="KW-0274">FAD</keyword>
<dbReference type="Pfam" id="PF01756">
    <property type="entry name" value="ACOX"/>
    <property type="match status" value="1"/>
</dbReference>
<dbReference type="InterPro" id="IPR002655">
    <property type="entry name" value="Acyl-CoA_oxidase_C"/>
</dbReference>
<evidence type="ECO:0000256" key="6">
    <source>
        <dbReference type="PIRNR" id="PIRNR000168"/>
    </source>
</evidence>
<dbReference type="PANTHER" id="PTHR10909">
    <property type="entry name" value="ELECTRON TRANSPORT OXIDOREDUCTASE"/>
    <property type="match status" value="1"/>
</dbReference>
<dbReference type="Gene3D" id="1.20.140.10">
    <property type="entry name" value="Butyryl-CoA Dehydrogenase, subunit A, domain 3"/>
    <property type="match status" value="2"/>
</dbReference>
<gene>
    <name evidence="10" type="ORF">CSSPTR1EN2_LOCUS14755</name>
</gene>
<evidence type="ECO:0000256" key="1">
    <source>
        <dbReference type="ARBA" id="ARBA00001974"/>
    </source>
</evidence>
<evidence type="ECO:0000256" key="3">
    <source>
        <dbReference type="ARBA" id="ARBA00022630"/>
    </source>
</evidence>
<evidence type="ECO:0000259" key="8">
    <source>
        <dbReference type="Pfam" id="PF02770"/>
    </source>
</evidence>
<dbReference type="InterPro" id="IPR046373">
    <property type="entry name" value="Acyl-CoA_Oxase/DH_mid-dom_sf"/>
</dbReference>
<dbReference type="PANTHER" id="PTHR10909:SF352">
    <property type="entry name" value="ACYL-COENZYME A OXIDASE-LIKE PROTEIN"/>
    <property type="match status" value="1"/>
</dbReference>
<dbReference type="SUPFAM" id="SSF47203">
    <property type="entry name" value="Acyl-CoA dehydrogenase C-terminal domain-like"/>
    <property type="match status" value="2"/>
</dbReference>
<dbReference type="InterPro" id="IPR036250">
    <property type="entry name" value="AcylCo_DH-like_C"/>
</dbReference>
<name>A0ABP0UE46_9BRYO</name>
<dbReference type="InterPro" id="IPR006091">
    <property type="entry name" value="Acyl-CoA_Oxase/DH_mid-dom"/>
</dbReference>
<keyword evidence="5" id="KW-0560">Oxidoreductase</keyword>